<dbReference type="CDD" id="cd10170">
    <property type="entry name" value="ASKHA_NBD_HSP70"/>
    <property type="match status" value="1"/>
</dbReference>
<keyword evidence="2" id="KW-1185">Reference proteome</keyword>
<name>A0A067PZ09_9AGAM</name>
<dbReference type="PANTHER" id="PTHR14187">
    <property type="entry name" value="ALPHA KINASE/ELONGATION FACTOR 2 KINASE"/>
    <property type="match status" value="1"/>
</dbReference>
<protein>
    <submittedName>
        <fullName evidence="1">Uncharacterized protein</fullName>
    </submittedName>
</protein>
<dbReference type="OrthoDB" id="2963168at2759"/>
<proteinExistence type="predicted"/>
<dbReference type="InParanoid" id="A0A067PZ09"/>
<reference evidence="2" key="1">
    <citation type="journal article" date="2014" name="Proc. Natl. Acad. Sci. U.S.A.">
        <title>Extensive sampling of basidiomycete genomes demonstrates inadequacy of the white-rot/brown-rot paradigm for wood decay fungi.</title>
        <authorList>
            <person name="Riley R."/>
            <person name="Salamov A.A."/>
            <person name="Brown D.W."/>
            <person name="Nagy L.G."/>
            <person name="Floudas D."/>
            <person name="Held B.W."/>
            <person name="Levasseur A."/>
            <person name="Lombard V."/>
            <person name="Morin E."/>
            <person name="Otillar R."/>
            <person name="Lindquist E.A."/>
            <person name="Sun H."/>
            <person name="LaButti K.M."/>
            <person name="Schmutz J."/>
            <person name="Jabbour D."/>
            <person name="Luo H."/>
            <person name="Baker S.E."/>
            <person name="Pisabarro A.G."/>
            <person name="Walton J.D."/>
            <person name="Blanchette R.A."/>
            <person name="Henrissat B."/>
            <person name="Martin F."/>
            <person name="Cullen D."/>
            <person name="Hibbett D.S."/>
            <person name="Grigoriev I.V."/>
        </authorList>
    </citation>
    <scope>NUCLEOTIDE SEQUENCE [LARGE SCALE GENOMIC DNA]</scope>
    <source>
        <strain evidence="2">MUCL 33604</strain>
    </source>
</reference>
<dbReference type="AlphaFoldDB" id="A0A067PZ09"/>
<dbReference type="Gene3D" id="3.90.640.10">
    <property type="entry name" value="Actin, Chain A, domain 4"/>
    <property type="match status" value="1"/>
</dbReference>
<dbReference type="STRING" id="933084.A0A067PZ09"/>
<gene>
    <name evidence="1" type="ORF">JAAARDRAFT_192677</name>
</gene>
<dbReference type="EMBL" id="KL197716">
    <property type="protein sequence ID" value="KDQ59135.1"/>
    <property type="molecule type" value="Genomic_DNA"/>
</dbReference>
<organism evidence="1 2">
    <name type="scientific">Jaapia argillacea MUCL 33604</name>
    <dbReference type="NCBI Taxonomy" id="933084"/>
    <lineage>
        <taxon>Eukaryota</taxon>
        <taxon>Fungi</taxon>
        <taxon>Dikarya</taxon>
        <taxon>Basidiomycota</taxon>
        <taxon>Agaricomycotina</taxon>
        <taxon>Agaricomycetes</taxon>
        <taxon>Agaricomycetidae</taxon>
        <taxon>Jaapiales</taxon>
        <taxon>Jaapiaceae</taxon>
        <taxon>Jaapia</taxon>
    </lineage>
</organism>
<evidence type="ECO:0000313" key="2">
    <source>
        <dbReference type="Proteomes" id="UP000027265"/>
    </source>
</evidence>
<dbReference type="PANTHER" id="PTHR14187:SF5">
    <property type="entry name" value="HEAT SHOCK 70 KDA PROTEIN 12A"/>
    <property type="match status" value="1"/>
</dbReference>
<evidence type="ECO:0000313" key="1">
    <source>
        <dbReference type="EMBL" id="KDQ59135.1"/>
    </source>
</evidence>
<sequence length="596" mass="65887">MSLNSSRKPYQGSRRQLVLAFDIGTTFSGISYSILDPGEVPKIRTVTTFPGQTSSGGDSKVPSILCYDGDGIVRAVGEEARQYCESGEAEENGWIKVEWFKLHLRPKAMGPSQIEDERIPPLPENRTVVDVLGDFLAYLYGCAKDFIQKTHGAGEQILQSVQDDTVFVLGHPNGWEGAQQAKMRQAAVCAGLVPDTSEGHSRVSFVTEGEASLHYCVNNGLSSDVIKAGSNVMIVDCGGGTIDLSSFSFKAIAPISVEEIAPTGCRLQGAVFVTQRAYDYLLNERLKGSSFDDPQDIQHIVDCFEKTIKRRFKSSDETAYIRFGTARDDDPDFDVKRGVLRLNGPEVSALFEPSLEAIFGAIEEQQKLSQKHIRDVFMVGGFAANDWLFNSLQERLRPLHMNLSRPDGYTNKAVADGGLSFYLDHFVSTRVARATYGSRCSTRFDPSDHEHAQRASQVFLNATGYQYLPCAFSAVLKKGTSVTENREFTCGFTRTVQDGSQIGRVPVDITCYRGADQDTEWTDVEPDKFETLCTVTADMSEAAHGLSPRIGKLGRLYYSINFQVVLLFGLTELKAYVAWMEKGHEKRTPATIVYDT</sequence>
<accession>A0A067PZ09</accession>
<dbReference type="SUPFAM" id="SSF53067">
    <property type="entry name" value="Actin-like ATPase domain"/>
    <property type="match status" value="2"/>
</dbReference>
<dbReference type="InterPro" id="IPR043129">
    <property type="entry name" value="ATPase_NBD"/>
</dbReference>
<dbReference type="HOGENOM" id="CLU_009958_4_2_1"/>
<dbReference type="Gene3D" id="3.30.420.40">
    <property type="match status" value="2"/>
</dbReference>
<dbReference type="Proteomes" id="UP000027265">
    <property type="component" value="Unassembled WGS sequence"/>
</dbReference>